<evidence type="ECO:0000256" key="1">
    <source>
        <dbReference type="SAM" id="SignalP"/>
    </source>
</evidence>
<dbReference type="Proteomes" id="UP001140091">
    <property type="component" value="Unassembled WGS sequence"/>
</dbReference>
<dbReference type="AlphaFoldDB" id="A0A9W8MD10"/>
<name>A0A9W8MD10_9AGAR</name>
<feature type="chain" id="PRO_5040867240" evidence="1">
    <location>
        <begin position="17"/>
        <end position="124"/>
    </location>
</feature>
<comment type="caution">
    <text evidence="2">The sequence shown here is derived from an EMBL/GenBank/DDBJ whole genome shotgun (WGS) entry which is preliminary data.</text>
</comment>
<proteinExistence type="predicted"/>
<feature type="signal peptide" evidence="1">
    <location>
        <begin position="1"/>
        <end position="16"/>
    </location>
</feature>
<protein>
    <submittedName>
        <fullName evidence="2">Uncharacterized protein</fullName>
    </submittedName>
</protein>
<evidence type="ECO:0000313" key="2">
    <source>
        <dbReference type="EMBL" id="KAJ2927470.1"/>
    </source>
</evidence>
<keyword evidence="1" id="KW-0732">Signal</keyword>
<sequence>MLSLAVLAAGLATIKAQPFVDVDSVIDVQELMDVDALGDLSARYSNEELDAKYFLNDSAEILFSRGMYDLIELKAREIAVRSTFFSPSLESKDRKLINTQDIIDEHLGRGQVGRTAYSAAGKAF</sequence>
<organism evidence="2 3">
    <name type="scientific">Candolleomyces eurysporus</name>
    <dbReference type="NCBI Taxonomy" id="2828524"/>
    <lineage>
        <taxon>Eukaryota</taxon>
        <taxon>Fungi</taxon>
        <taxon>Dikarya</taxon>
        <taxon>Basidiomycota</taxon>
        <taxon>Agaricomycotina</taxon>
        <taxon>Agaricomycetes</taxon>
        <taxon>Agaricomycetidae</taxon>
        <taxon>Agaricales</taxon>
        <taxon>Agaricineae</taxon>
        <taxon>Psathyrellaceae</taxon>
        <taxon>Candolleomyces</taxon>
    </lineage>
</organism>
<keyword evidence="3" id="KW-1185">Reference proteome</keyword>
<gene>
    <name evidence="2" type="ORF">H1R20_g9620</name>
</gene>
<accession>A0A9W8MD10</accession>
<evidence type="ECO:0000313" key="3">
    <source>
        <dbReference type="Proteomes" id="UP001140091"/>
    </source>
</evidence>
<dbReference type="EMBL" id="JANBPK010000987">
    <property type="protein sequence ID" value="KAJ2927470.1"/>
    <property type="molecule type" value="Genomic_DNA"/>
</dbReference>
<reference evidence="2" key="1">
    <citation type="submission" date="2022-06" db="EMBL/GenBank/DDBJ databases">
        <title>Genome Sequence of Candolleomyces eurysporus.</title>
        <authorList>
            <person name="Buettner E."/>
        </authorList>
    </citation>
    <scope>NUCLEOTIDE SEQUENCE</scope>
    <source>
        <strain evidence="2">VTCC 930004</strain>
    </source>
</reference>
<feature type="non-terminal residue" evidence="2">
    <location>
        <position position="124"/>
    </location>
</feature>